<evidence type="ECO:0000313" key="4">
    <source>
        <dbReference type="EMBL" id="CAF1256784.1"/>
    </source>
</evidence>
<dbReference type="PROSITE" id="PS50853">
    <property type="entry name" value="FN3"/>
    <property type="match status" value="1"/>
</dbReference>
<feature type="domain" description="Fibronectin type-III" evidence="2">
    <location>
        <begin position="48"/>
        <end position="150"/>
    </location>
</feature>
<dbReference type="Proteomes" id="UP000663829">
    <property type="component" value="Unassembled WGS sequence"/>
</dbReference>
<dbReference type="InterPro" id="IPR003961">
    <property type="entry name" value="FN3_dom"/>
</dbReference>
<evidence type="ECO:0000313" key="5">
    <source>
        <dbReference type="EMBL" id="CAF3859153.1"/>
    </source>
</evidence>
<evidence type="ECO:0000313" key="6">
    <source>
        <dbReference type="EMBL" id="CAF4030693.1"/>
    </source>
</evidence>
<sequence>MSKWCCYLKWTFMTHLFKYVQIRFSTTSNGLFIFICLCSLILIGDTGQPRQLRVLSTDKDLIKIGWEKPDKIENENIYGYLIKYRPVNIKYRNQTYAVVKTSKFKDSGEFILQQLRPFTKYEILVQACLNESCTSSAGPYAKIEATTDETGMR</sequence>
<evidence type="ECO:0000259" key="2">
    <source>
        <dbReference type="PROSITE" id="PS50853"/>
    </source>
</evidence>
<dbReference type="Proteomes" id="UP000677228">
    <property type="component" value="Unassembled WGS sequence"/>
</dbReference>
<proteinExistence type="predicted"/>
<evidence type="ECO:0000313" key="3">
    <source>
        <dbReference type="EMBL" id="CAF1097700.1"/>
    </source>
</evidence>
<dbReference type="CDD" id="cd00063">
    <property type="entry name" value="FN3"/>
    <property type="match status" value="1"/>
</dbReference>
<feature type="transmembrane region" description="Helical" evidence="1">
    <location>
        <begin position="20"/>
        <end position="43"/>
    </location>
</feature>
<name>A0A815AN64_9BILA</name>
<evidence type="ECO:0000256" key="1">
    <source>
        <dbReference type="SAM" id="Phobius"/>
    </source>
</evidence>
<dbReference type="EMBL" id="CAJNOQ010010628">
    <property type="protein sequence ID" value="CAF1256784.1"/>
    <property type="molecule type" value="Genomic_DNA"/>
</dbReference>
<dbReference type="EMBL" id="CAJNOK010009762">
    <property type="protein sequence ID" value="CAF1097700.1"/>
    <property type="molecule type" value="Genomic_DNA"/>
</dbReference>
<reference evidence="4" key="1">
    <citation type="submission" date="2021-02" db="EMBL/GenBank/DDBJ databases">
        <authorList>
            <person name="Nowell W R."/>
        </authorList>
    </citation>
    <scope>NUCLEOTIDE SEQUENCE</scope>
</reference>
<organism evidence="4 7">
    <name type="scientific">Didymodactylos carnosus</name>
    <dbReference type="NCBI Taxonomy" id="1234261"/>
    <lineage>
        <taxon>Eukaryota</taxon>
        <taxon>Metazoa</taxon>
        <taxon>Spiralia</taxon>
        <taxon>Gnathifera</taxon>
        <taxon>Rotifera</taxon>
        <taxon>Eurotatoria</taxon>
        <taxon>Bdelloidea</taxon>
        <taxon>Philodinida</taxon>
        <taxon>Philodinidae</taxon>
        <taxon>Didymodactylos</taxon>
    </lineage>
</organism>
<keyword evidence="1" id="KW-0472">Membrane</keyword>
<comment type="caution">
    <text evidence="4">The sequence shown here is derived from an EMBL/GenBank/DDBJ whole genome shotgun (WGS) entry which is preliminary data.</text>
</comment>
<dbReference type="SUPFAM" id="SSF49265">
    <property type="entry name" value="Fibronectin type III"/>
    <property type="match status" value="1"/>
</dbReference>
<dbReference type="InterPro" id="IPR036116">
    <property type="entry name" value="FN3_sf"/>
</dbReference>
<dbReference type="OrthoDB" id="152385at2759"/>
<dbReference type="SMART" id="SM00060">
    <property type="entry name" value="FN3"/>
    <property type="match status" value="1"/>
</dbReference>
<dbReference type="Gene3D" id="2.60.40.10">
    <property type="entry name" value="Immunoglobulins"/>
    <property type="match status" value="1"/>
</dbReference>
<accession>A0A815AN64</accession>
<dbReference type="EMBL" id="CAJOBA010009780">
    <property type="protein sequence ID" value="CAF3859153.1"/>
    <property type="molecule type" value="Genomic_DNA"/>
</dbReference>
<protein>
    <recommendedName>
        <fullName evidence="2">Fibronectin type-III domain-containing protein</fullName>
    </recommendedName>
</protein>
<dbReference type="EMBL" id="CAJOBC010016985">
    <property type="protein sequence ID" value="CAF4030693.1"/>
    <property type="molecule type" value="Genomic_DNA"/>
</dbReference>
<keyword evidence="1" id="KW-1133">Transmembrane helix</keyword>
<dbReference type="Proteomes" id="UP000682733">
    <property type="component" value="Unassembled WGS sequence"/>
</dbReference>
<dbReference type="InterPro" id="IPR013783">
    <property type="entry name" value="Ig-like_fold"/>
</dbReference>
<keyword evidence="7" id="KW-1185">Reference proteome</keyword>
<gene>
    <name evidence="4" type="ORF">GPM918_LOCUS26403</name>
    <name evidence="3" type="ORF">OVA965_LOCUS19135</name>
    <name evidence="6" type="ORF">SRO942_LOCUS26552</name>
    <name evidence="5" type="ORF">TMI583_LOCUS19148</name>
</gene>
<evidence type="ECO:0000313" key="7">
    <source>
        <dbReference type="Proteomes" id="UP000663829"/>
    </source>
</evidence>
<dbReference type="Proteomes" id="UP000681722">
    <property type="component" value="Unassembled WGS sequence"/>
</dbReference>
<dbReference type="Pfam" id="PF00041">
    <property type="entry name" value="fn3"/>
    <property type="match status" value="1"/>
</dbReference>
<dbReference type="AlphaFoldDB" id="A0A815AN64"/>
<keyword evidence="1" id="KW-0812">Transmembrane</keyword>